<reference evidence="1 2" key="1">
    <citation type="submission" date="2018-08" db="EMBL/GenBank/DDBJ databases">
        <title>A genome reference for cultivated species of the human gut microbiota.</title>
        <authorList>
            <person name="Zou Y."/>
            <person name="Xue W."/>
            <person name="Luo G."/>
        </authorList>
    </citation>
    <scope>NUCLEOTIDE SEQUENCE [LARGE SCALE GENOMIC DNA]</scope>
    <source>
        <strain evidence="1 2">AM30-40</strain>
    </source>
</reference>
<dbReference type="EMBL" id="QSJM01000029">
    <property type="protein sequence ID" value="RHD79688.1"/>
    <property type="molecule type" value="Genomic_DNA"/>
</dbReference>
<dbReference type="AlphaFoldDB" id="A0A414H847"/>
<name>A0A414H847_PHOVU</name>
<proteinExistence type="predicted"/>
<dbReference type="RefSeq" id="WP_101602776.1">
    <property type="nucleotide sequence ID" value="NZ_JADNJS010000006.1"/>
</dbReference>
<organism evidence="1 2">
    <name type="scientific">Phocaeicola vulgatus</name>
    <name type="common">Bacteroides vulgatus</name>
    <dbReference type="NCBI Taxonomy" id="821"/>
    <lineage>
        <taxon>Bacteria</taxon>
        <taxon>Pseudomonadati</taxon>
        <taxon>Bacteroidota</taxon>
        <taxon>Bacteroidia</taxon>
        <taxon>Bacteroidales</taxon>
        <taxon>Bacteroidaceae</taxon>
        <taxon>Phocaeicola</taxon>
    </lineage>
</organism>
<accession>A0A414H847</accession>
<dbReference type="Proteomes" id="UP000283429">
    <property type="component" value="Unassembled WGS sequence"/>
</dbReference>
<gene>
    <name evidence="1" type="ORF">DW783_10820</name>
</gene>
<evidence type="ECO:0000313" key="2">
    <source>
        <dbReference type="Proteomes" id="UP000283429"/>
    </source>
</evidence>
<sequence>MVEIFSTDRTMSLGCFVNFKAAKGTLSGLADAGILSEKPAVMVCSYKNDEPQQEYVATYSGGKWHTPRIPKVPHAVENRTKRRHRKRLRKEYPTPEHCFREGFPDWMNRSYPVPYADNLRSCNRKCRIHAV</sequence>
<comment type="caution">
    <text evidence="1">The sequence shown here is derived from an EMBL/GenBank/DDBJ whole genome shotgun (WGS) entry which is preliminary data.</text>
</comment>
<evidence type="ECO:0000313" key="1">
    <source>
        <dbReference type="EMBL" id="RHD79688.1"/>
    </source>
</evidence>
<protein>
    <submittedName>
        <fullName evidence="1">Uncharacterized protein</fullName>
    </submittedName>
</protein>